<evidence type="ECO:0000256" key="1">
    <source>
        <dbReference type="SAM" id="MobiDB-lite"/>
    </source>
</evidence>
<feature type="region of interest" description="Disordered" evidence="1">
    <location>
        <begin position="105"/>
        <end position="168"/>
    </location>
</feature>
<comment type="caution">
    <text evidence="2">The sequence shown here is derived from an EMBL/GenBank/DDBJ whole genome shotgun (WGS) entry which is preliminary data.</text>
</comment>
<protein>
    <submittedName>
        <fullName evidence="2">Uncharacterized protein</fullName>
    </submittedName>
</protein>
<dbReference type="AlphaFoldDB" id="A0AAW0SSZ4"/>
<feature type="compositionally biased region" description="Basic residues" evidence="1">
    <location>
        <begin position="157"/>
        <end position="168"/>
    </location>
</feature>
<feature type="compositionally biased region" description="Basic and acidic residues" evidence="1">
    <location>
        <begin position="136"/>
        <end position="145"/>
    </location>
</feature>
<organism evidence="2 3">
    <name type="scientific">Scylla paramamosain</name>
    <name type="common">Mud crab</name>
    <dbReference type="NCBI Taxonomy" id="85552"/>
    <lineage>
        <taxon>Eukaryota</taxon>
        <taxon>Metazoa</taxon>
        <taxon>Ecdysozoa</taxon>
        <taxon>Arthropoda</taxon>
        <taxon>Crustacea</taxon>
        <taxon>Multicrustacea</taxon>
        <taxon>Malacostraca</taxon>
        <taxon>Eumalacostraca</taxon>
        <taxon>Eucarida</taxon>
        <taxon>Decapoda</taxon>
        <taxon>Pleocyemata</taxon>
        <taxon>Brachyura</taxon>
        <taxon>Eubrachyura</taxon>
        <taxon>Portunoidea</taxon>
        <taxon>Portunidae</taxon>
        <taxon>Portuninae</taxon>
        <taxon>Scylla</taxon>
    </lineage>
</organism>
<proteinExistence type="predicted"/>
<gene>
    <name evidence="2" type="ORF">O3P69_014082</name>
</gene>
<feature type="compositionally biased region" description="Basic residues" evidence="1">
    <location>
        <begin position="126"/>
        <end position="135"/>
    </location>
</feature>
<evidence type="ECO:0000313" key="3">
    <source>
        <dbReference type="Proteomes" id="UP001487740"/>
    </source>
</evidence>
<reference evidence="2 3" key="1">
    <citation type="submission" date="2023-03" db="EMBL/GenBank/DDBJ databases">
        <title>High-quality genome of Scylla paramamosain provides insights in environmental adaptation.</title>
        <authorList>
            <person name="Zhang L."/>
        </authorList>
    </citation>
    <scope>NUCLEOTIDE SEQUENCE [LARGE SCALE GENOMIC DNA]</scope>
    <source>
        <strain evidence="2">LZ_2023a</strain>
        <tissue evidence="2">Muscle</tissue>
    </source>
</reference>
<sequence length="168" mass="18901">MVQPRLDGAKRRLGKDRRQSAVAVTEERQLLPAPSIAKQYQRSTRIRKASPAVPASPQSDLLLLPSQHPPSSALYSCIFVVNPSILVRKQEAAAGKTLLILPSTREPPLAEPHRRTLNTGVTPADRKRRLHRGSHRHDALDDRRSIFSSRQVTPADRKRRLSVPHRTR</sequence>
<feature type="region of interest" description="Disordered" evidence="1">
    <location>
        <begin position="1"/>
        <end position="57"/>
    </location>
</feature>
<keyword evidence="3" id="KW-1185">Reference proteome</keyword>
<dbReference type="EMBL" id="JARAKH010000047">
    <property type="protein sequence ID" value="KAK8377901.1"/>
    <property type="molecule type" value="Genomic_DNA"/>
</dbReference>
<evidence type="ECO:0000313" key="2">
    <source>
        <dbReference type="EMBL" id="KAK8377901.1"/>
    </source>
</evidence>
<dbReference type="Proteomes" id="UP001487740">
    <property type="component" value="Unassembled WGS sequence"/>
</dbReference>
<accession>A0AAW0SSZ4</accession>
<name>A0AAW0SSZ4_SCYPA</name>